<feature type="chain" id="PRO_5043920874" description="IgA peptidase M64" evidence="1">
    <location>
        <begin position="22"/>
        <end position="599"/>
    </location>
</feature>
<reference evidence="2" key="1">
    <citation type="submission" date="2022-11" db="EMBL/GenBank/DDBJ databases">
        <authorList>
            <person name="Morgan W.R."/>
            <person name="Tartar A."/>
        </authorList>
    </citation>
    <scope>NUCLEOTIDE SEQUENCE</scope>
    <source>
        <strain evidence="2">ARSEF 373</strain>
    </source>
</reference>
<sequence>MGVKMTTRTFLSVLLPLATLAAQVTNQETFATKVLVDQSSSTIKCTVIKPLQPAQVHRLVASPDDVVDQTATRRNRKDLSEFNIEFGTQVLHEFIGGSKAAVEKAVAEHCPNGVESTQSERDLQELEADKTVIKKLVDSGDPKNRIDVVFMGDGYTANEQTKFFDDMARLTHDMFTGDTFAQYLPLFNIWGVFTPSSDSGIGVGGRPKNTPFGLYRDGTELRGIYCSKPDAARRACAAVGQLACDFPSLIANDDYYGGLGGEFVIGTRSPTTGTIVLRHEMGHNFGRVGEEYDGGQVYRGANSAASLSQVSWKHWLTNPSGTVREEKASLTFTDHMWVDLKQGPYKITFTASGKYRRWMMVLSASGADTDGSLEITLDGQPLAWTSSGVKDRSFYTWTNTTHGLSAGQHKIVVTGHGPFDGKIIQQLCSVDMNEYMDEGEFQMGDEVISAYPTWDGNNRKTFRPNNEKCLMRNMISTKFCSVCLENMWLMFLERVQLIDDVVVSGTTAKVKVIPLAQFRQAKHDRFLQESATLVSQERFTVSWLRDGVEVIDFQNQFEVDLAKASGGSSGQWTVRVKFLTPAVRKDPKNLLQSEKTFKV</sequence>
<name>A0AAV2YIS4_9STRA</name>
<evidence type="ECO:0000313" key="2">
    <source>
        <dbReference type="EMBL" id="DAZ93836.1"/>
    </source>
</evidence>
<dbReference type="GO" id="GO:0008237">
    <property type="term" value="F:metallopeptidase activity"/>
    <property type="evidence" value="ECO:0007669"/>
    <property type="project" value="InterPro"/>
</dbReference>
<evidence type="ECO:0000256" key="1">
    <source>
        <dbReference type="SAM" id="SignalP"/>
    </source>
</evidence>
<feature type="signal peptide" evidence="1">
    <location>
        <begin position="1"/>
        <end position="21"/>
    </location>
</feature>
<accession>A0AAV2YIS4</accession>
<keyword evidence="1" id="KW-0732">Signal</keyword>
<reference evidence="2" key="2">
    <citation type="journal article" date="2023" name="Microbiol Resour">
        <title>Decontamination and Annotation of the Draft Genome Sequence of the Oomycete Lagenidium giganteum ARSEF 373.</title>
        <authorList>
            <person name="Morgan W.R."/>
            <person name="Tartar A."/>
        </authorList>
    </citation>
    <scope>NUCLEOTIDE SEQUENCE</scope>
    <source>
        <strain evidence="2">ARSEF 373</strain>
    </source>
</reference>
<dbReference type="InterPro" id="IPR019026">
    <property type="entry name" value="Peptidase_M64_IgA"/>
</dbReference>
<dbReference type="AlphaFoldDB" id="A0AAV2YIS4"/>
<dbReference type="EMBL" id="DAKRPA010000288">
    <property type="protein sequence ID" value="DAZ93836.1"/>
    <property type="molecule type" value="Genomic_DNA"/>
</dbReference>
<keyword evidence="3" id="KW-1185">Reference proteome</keyword>
<evidence type="ECO:0008006" key="4">
    <source>
        <dbReference type="Google" id="ProtNLM"/>
    </source>
</evidence>
<organism evidence="2 3">
    <name type="scientific">Lagenidium giganteum</name>
    <dbReference type="NCBI Taxonomy" id="4803"/>
    <lineage>
        <taxon>Eukaryota</taxon>
        <taxon>Sar</taxon>
        <taxon>Stramenopiles</taxon>
        <taxon>Oomycota</taxon>
        <taxon>Peronosporomycetes</taxon>
        <taxon>Pythiales</taxon>
        <taxon>Pythiaceae</taxon>
    </lineage>
</organism>
<dbReference type="Gene3D" id="3.40.390.10">
    <property type="entry name" value="Collagenase (Catalytic Domain)"/>
    <property type="match status" value="1"/>
</dbReference>
<gene>
    <name evidence="2" type="ORF">N0F65_009344</name>
</gene>
<protein>
    <recommendedName>
        <fullName evidence="4">IgA peptidase M64</fullName>
    </recommendedName>
</protein>
<evidence type="ECO:0000313" key="3">
    <source>
        <dbReference type="Proteomes" id="UP001146120"/>
    </source>
</evidence>
<dbReference type="Pfam" id="PF09471">
    <property type="entry name" value="Peptidase_M64"/>
    <property type="match status" value="1"/>
</dbReference>
<proteinExistence type="predicted"/>
<dbReference type="Proteomes" id="UP001146120">
    <property type="component" value="Unassembled WGS sequence"/>
</dbReference>
<dbReference type="InterPro" id="IPR024079">
    <property type="entry name" value="MetalloPept_cat_dom_sf"/>
</dbReference>
<comment type="caution">
    <text evidence="2">The sequence shown here is derived from an EMBL/GenBank/DDBJ whole genome shotgun (WGS) entry which is preliminary data.</text>
</comment>